<evidence type="ECO:0000256" key="2">
    <source>
        <dbReference type="ARBA" id="ARBA00022481"/>
    </source>
</evidence>
<reference evidence="9 10" key="1">
    <citation type="submission" date="2019-11" db="EMBL/GenBank/DDBJ databases">
        <title>Type strains purchased from KCTC, JCM and DSMZ.</title>
        <authorList>
            <person name="Lu H."/>
        </authorList>
    </citation>
    <scope>NUCLEOTIDE SEQUENCE [LARGE SCALE GENOMIC DNA]</scope>
    <source>
        <strain evidence="9 10">KCTC 22382</strain>
    </source>
</reference>
<dbReference type="InterPro" id="IPR024478">
    <property type="entry name" value="HlyB_4HB_MCP"/>
</dbReference>
<dbReference type="Gene3D" id="6.10.340.10">
    <property type="match status" value="1"/>
</dbReference>
<feature type="domain" description="HAMP" evidence="8">
    <location>
        <begin position="212"/>
        <end position="264"/>
    </location>
</feature>
<organism evidence="9 10">
    <name type="scientific">Duganella radicis</name>
    <dbReference type="NCBI Taxonomy" id="551988"/>
    <lineage>
        <taxon>Bacteria</taxon>
        <taxon>Pseudomonadati</taxon>
        <taxon>Pseudomonadota</taxon>
        <taxon>Betaproteobacteria</taxon>
        <taxon>Burkholderiales</taxon>
        <taxon>Oxalobacteraceae</taxon>
        <taxon>Telluria group</taxon>
        <taxon>Duganella</taxon>
    </lineage>
</organism>
<dbReference type="CDD" id="cd19411">
    <property type="entry name" value="MCP2201-like_sensor"/>
    <property type="match status" value="1"/>
</dbReference>
<dbReference type="InterPro" id="IPR051310">
    <property type="entry name" value="MCP_chemotaxis"/>
</dbReference>
<dbReference type="PROSITE" id="PS50885">
    <property type="entry name" value="HAMP"/>
    <property type="match status" value="1"/>
</dbReference>
<keyword evidence="6" id="KW-1133">Transmembrane helix</keyword>
<dbReference type="GO" id="GO:0006935">
    <property type="term" value="P:chemotaxis"/>
    <property type="evidence" value="ECO:0007669"/>
    <property type="project" value="InterPro"/>
</dbReference>
<keyword evidence="2" id="KW-0488">Methylation</keyword>
<dbReference type="CDD" id="cd11386">
    <property type="entry name" value="MCP_signal"/>
    <property type="match status" value="1"/>
</dbReference>
<proteinExistence type="inferred from homology"/>
<evidence type="ECO:0000256" key="4">
    <source>
        <dbReference type="PROSITE-ProRule" id="PRU00284"/>
    </source>
</evidence>
<keyword evidence="6" id="KW-0472">Membrane</keyword>
<evidence type="ECO:0000313" key="9">
    <source>
        <dbReference type="EMBL" id="MTV39962.1"/>
    </source>
</evidence>
<dbReference type="InterPro" id="IPR004089">
    <property type="entry name" value="MCPsignal_dom"/>
</dbReference>
<dbReference type="Pfam" id="PF12729">
    <property type="entry name" value="4HB_MCP_1"/>
    <property type="match status" value="1"/>
</dbReference>
<dbReference type="OrthoDB" id="8712992at2"/>
<dbReference type="RefSeq" id="WP_155465759.1">
    <property type="nucleotide sequence ID" value="NZ_WNKY01000026.1"/>
</dbReference>
<dbReference type="Gene3D" id="1.10.287.950">
    <property type="entry name" value="Methyl-accepting chemotaxis protein"/>
    <property type="match status" value="1"/>
</dbReference>
<dbReference type="InterPro" id="IPR004090">
    <property type="entry name" value="Chemotax_Me-accpt_rcpt"/>
</dbReference>
<name>A0A6L6PLY6_9BURK</name>
<dbReference type="GO" id="GO:0007165">
    <property type="term" value="P:signal transduction"/>
    <property type="evidence" value="ECO:0007669"/>
    <property type="project" value="UniProtKB-KW"/>
</dbReference>
<keyword evidence="4" id="KW-0807">Transducer</keyword>
<feature type="coiled-coil region" evidence="5">
    <location>
        <begin position="469"/>
        <end position="496"/>
    </location>
</feature>
<evidence type="ECO:0000256" key="5">
    <source>
        <dbReference type="SAM" id="Coils"/>
    </source>
</evidence>
<dbReference type="PANTHER" id="PTHR43531">
    <property type="entry name" value="PROTEIN ICFG"/>
    <property type="match status" value="1"/>
</dbReference>
<comment type="caution">
    <text evidence="9">The sequence shown here is derived from an EMBL/GenBank/DDBJ whole genome shotgun (WGS) entry which is preliminary data.</text>
</comment>
<dbReference type="GO" id="GO:0004888">
    <property type="term" value="F:transmembrane signaling receptor activity"/>
    <property type="evidence" value="ECO:0007669"/>
    <property type="project" value="InterPro"/>
</dbReference>
<comment type="similarity">
    <text evidence="3">Belongs to the methyl-accepting chemotaxis (MCP) protein family.</text>
</comment>
<evidence type="ECO:0000256" key="3">
    <source>
        <dbReference type="ARBA" id="ARBA00029447"/>
    </source>
</evidence>
<dbReference type="PRINTS" id="PR00260">
    <property type="entry name" value="CHEMTRNSDUCR"/>
</dbReference>
<dbReference type="GO" id="GO:0005886">
    <property type="term" value="C:plasma membrane"/>
    <property type="evidence" value="ECO:0007669"/>
    <property type="project" value="TreeGrafter"/>
</dbReference>
<dbReference type="Pfam" id="PF00672">
    <property type="entry name" value="HAMP"/>
    <property type="match status" value="1"/>
</dbReference>
<evidence type="ECO:0000259" key="8">
    <source>
        <dbReference type="PROSITE" id="PS50885"/>
    </source>
</evidence>
<dbReference type="FunFam" id="1.10.287.950:FF:000001">
    <property type="entry name" value="Methyl-accepting chemotaxis sensory transducer"/>
    <property type="match status" value="1"/>
</dbReference>
<accession>A0A6L6PLY6</accession>
<dbReference type="PANTHER" id="PTHR43531:SF14">
    <property type="entry name" value="METHYL-ACCEPTING CHEMOTAXIS PROTEIN I-RELATED"/>
    <property type="match status" value="1"/>
</dbReference>
<protein>
    <submittedName>
        <fullName evidence="9">HAMP domain-containing protein</fullName>
    </submittedName>
</protein>
<dbReference type="SUPFAM" id="SSF58104">
    <property type="entry name" value="Methyl-accepting chemotaxis protein (MCP) signaling domain"/>
    <property type="match status" value="1"/>
</dbReference>
<dbReference type="PROSITE" id="PS50111">
    <property type="entry name" value="CHEMOTAXIS_TRANSDUC_2"/>
    <property type="match status" value="1"/>
</dbReference>
<evidence type="ECO:0000256" key="6">
    <source>
        <dbReference type="SAM" id="Phobius"/>
    </source>
</evidence>
<dbReference type="SMART" id="SM00283">
    <property type="entry name" value="MA"/>
    <property type="match status" value="1"/>
</dbReference>
<dbReference type="InterPro" id="IPR003660">
    <property type="entry name" value="HAMP_dom"/>
</dbReference>
<feature type="domain" description="Methyl-accepting transducer" evidence="7">
    <location>
        <begin position="269"/>
        <end position="498"/>
    </location>
</feature>
<sequence>MSLAHLKIGTRLGVGFGIVLVLLVATVILGLSAMRHIGNRTHDIIADKNVKMQAANKMVDNVRNITLSLTNIVVVPGTPQMNAELDRIAEARKRYADARKVLADMATADKEKAMLAKLDDLLKKGAAENNKVIELRKDGEIQDATTQLTQVAAPSLNGVLAVLDEILAYETEQARQAGADAEATLGNAQLTMTVLGLLALALGGGVAWYITRSITVPLNEAVAVAETVAAGDLSSHIEVHSGDETGRLLNALKAMNDSLLKVVGRVLQGTDTISTASSEIAAGNMDLSSRTEHQASSLEQTASSMEELTSTVKQNADNARQADTLARTASEVASKGGVIVSQAVRTMGSINESSRRIVDIIGVIDGIAFQTNILALNAAVEAARAGEQGRGFAVVASEVRNLAQRSSSAAREIKELIDASVANVEDGSRLVNEAGRTMGDIVASIQRVTDIMGEITSASSEQTSGIEQINQAITQMDEVTQQNAALVEQAAAASQSMQDQAAALAEVVGFFKTGEARGTAIMLPNR</sequence>
<gene>
    <name evidence="9" type="ORF">GM676_20565</name>
</gene>
<dbReference type="InterPro" id="IPR047347">
    <property type="entry name" value="YvaQ-like_sensor"/>
</dbReference>
<keyword evidence="10" id="KW-1185">Reference proteome</keyword>
<dbReference type="EMBL" id="WNKY01000026">
    <property type="protein sequence ID" value="MTV39962.1"/>
    <property type="molecule type" value="Genomic_DNA"/>
</dbReference>
<dbReference type="Pfam" id="PF00015">
    <property type="entry name" value="MCPsignal"/>
    <property type="match status" value="1"/>
</dbReference>
<feature type="transmembrane region" description="Helical" evidence="6">
    <location>
        <begin position="12"/>
        <end position="31"/>
    </location>
</feature>
<keyword evidence="6" id="KW-0812">Transmembrane</keyword>
<keyword evidence="5" id="KW-0175">Coiled coil</keyword>
<comment type="subcellular location">
    <subcellularLocation>
        <location evidence="1">Membrane</location>
    </subcellularLocation>
</comment>
<evidence type="ECO:0000313" key="10">
    <source>
        <dbReference type="Proteomes" id="UP000475582"/>
    </source>
</evidence>
<dbReference type="AlphaFoldDB" id="A0A6L6PLY6"/>
<evidence type="ECO:0000256" key="1">
    <source>
        <dbReference type="ARBA" id="ARBA00004370"/>
    </source>
</evidence>
<evidence type="ECO:0000259" key="7">
    <source>
        <dbReference type="PROSITE" id="PS50111"/>
    </source>
</evidence>
<dbReference type="Proteomes" id="UP000475582">
    <property type="component" value="Unassembled WGS sequence"/>
</dbReference>
<dbReference type="SMART" id="SM00304">
    <property type="entry name" value="HAMP"/>
    <property type="match status" value="1"/>
</dbReference>